<evidence type="ECO:0000313" key="3">
    <source>
        <dbReference type="Proteomes" id="UP000316079"/>
    </source>
</evidence>
<sequence>MKKQGMEEGSVRTEDLHESRENECLPAGDGLVKEESELDETITDARLMPKVEPVEQVVNPPESGTVRSICWSWGVMPELDAEEGMGADGAAVILGNRGGVSVKLQEEAGKHIIPFHCMPYRLEFALLSAQKGSPWVGNVYNLLHIIWKITSALNPDEIELGVSVNNPSGVKGTRWLPHVSRALDVLLKQEKKQWTLEDSGQYIAVYAHMDHLAASTTNADVAGREKHIKETMEDGSFLAFCHFLADLFSAISKYSLLLQRNDVILPQAVSSLRNLILNIEAMTVRPCPSGKLASFHAAMKRQREMLSSKSRSRKCSLNLCFGCLVQTGCNMNSNEVHLRKGEAGNMAKDGPISQTAPRLQKQIETTVAAIVKQLRLRFSSLLCQEEHGTDTAATKAVKCYQVFNHDVWPETAEKLVDYGIEENILHLVRIKLVLPVSSAQCERGFSVLSIEGPPLDAFDASASVKRWMEEGQSARRPNFKSGHRIYTETPNGHLNQPQLYFSFQEICCVENSGLAADGVIDHASVDVIITALNLQRLAEGVRFISAGEKISSSEKRKSNSRNILHRTQQDTLRPGRSEAGDVTGDDRHQDSSCREQTQRKEQRLRASKERSVHMKFT</sequence>
<dbReference type="PANTHER" id="PTHR46880:SF5">
    <property type="entry name" value="DUF4371 DOMAIN-CONTAINING PROTEIN"/>
    <property type="match status" value="1"/>
</dbReference>
<dbReference type="OrthoDB" id="8851032at2759"/>
<dbReference type="AlphaFoldDB" id="A0A553MNL3"/>
<dbReference type="Proteomes" id="UP000316079">
    <property type="component" value="Unassembled WGS sequence"/>
</dbReference>
<comment type="caution">
    <text evidence="2">The sequence shown here is derived from an EMBL/GenBank/DDBJ whole genome shotgun (WGS) entry which is preliminary data.</text>
</comment>
<accession>A0A553MNL3</accession>
<evidence type="ECO:0000313" key="2">
    <source>
        <dbReference type="EMBL" id="TRY54774.1"/>
    </source>
</evidence>
<feature type="region of interest" description="Disordered" evidence="1">
    <location>
        <begin position="549"/>
        <end position="617"/>
    </location>
</feature>
<feature type="region of interest" description="Disordered" evidence="1">
    <location>
        <begin position="1"/>
        <end position="34"/>
    </location>
</feature>
<dbReference type="PANTHER" id="PTHR46880">
    <property type="entry name" value="RAS-ASSOCIATING DOMAIN-CONTAINING PROTEIN"/>
    <property type="match status" value="1"/>
</dbReference>
<protein>
    <recommendedName>
        <fullName evidence="4">HAT C-terminal dimerisation domain-containing protein</fullName>
    </recommendedName>
</protein>
<name>A0A553MNL3_9TELE</name>
<evidence type="ECO:0008006" key="4">
    <source>
        <dbReference type="Google" id="ProtNLM"/>
    </source>
</evidence>
<feature type="compositionally biased region" description="Basic and acidic residues" evidence="1">
    <location>
        <begin position="1"/>
        <end position="23"/>
    </location>
</feature>
<proteinExistence type="predicted"/>
<dbReference type="EMBL" id="SRMA01027340">
    <property type="protein sequence ID" value="TRY54774.1"/>
    <property type="molecule type" value="Genomic_DNA"/>
</dbReference>
<gene>
    <name evidence="2" type="ORF">DNTS_004252</name>
</gene>
<feature type="compositionally biased region" description="Basic and acidic residues" evidence="1">
    <location>
        <begin position="573"/>
        <end position="617"/>
    </location>
</feature>
<reference evidence="2 3" key="1">
    <citation type="journal article" date="2019" name="Sci. Data">
        <title>Hybrid genome assembly and annotation of Danionella translucida.</title>
        <authorList>
            <person name="Kadobianskyi M."/>
            <person name="Schulze L."/>
            <person name="Schuelke M."/>
            <person name="Judkewitz B."/>
        </authorList>
    </citation>
    <scope>NUCLEOTIDE SEQUENCE [LARGE SCALE GENOMIC DNA]</scope>
    <source>
        <strain evidence="2 3">Bolton</strain>
    </source>
</reference>
<dbReference type="STRING" id="623744.A0A553MNL3"/>
<organism evidence="2 3">
    <name type="scientific">Danionella cerebrum</name>
    <dbReference type="NCBI Taxonomy" id="2873325"/>
    <lineage>
        <taxon>Eukaryota</taxon>
        <taxon>Metazoa</taxon>
        <taxon>Chordata</taxon>
        <taxon>Craniata</taxon>
        <taxon>Vertebrata</taxon>
        <taxon>Euteleostomi</taxon>
        <taxon>Actinopterygii</taxon>
        <taxon>Neopterygii</taxon>
        <taxon>Teleostei</taxon>
        <taxon>Ostariophysi</taxon>
        <taxon>Cypriniformes</taxon>
        <taxon>Danionidae</taxon>
        <taxon>Danioninae</taxon>
        <taxon>Danionella</taxon>
    </lineage>
</organism>
<keyword evidence="3" id="KW-1185">Reference proteome</keyword>
<evidence type="ECO:0000256" key="1">
    <source>
        <dbReference type="SAM" id="MobiDB-lite"/>
    </source>
</evidence>